<accession>A0A9D4JQ74</accession>
<evidence type="ECO:0000313" key="1">
    <source>
        <dbReference type="EMBL" id="KAH3820341.1"/>
    </source>
</evidence>
<comment type="caution">
    <text evidence="1">The sequence shown here is derived from an EMBL/GenBank/DDBJ whole genome shotgun (WGS) entry which is preliminary data.</text>
</comment>
<dbReference type="AlphaFoldDB" id="A0A9D4JQ74"/>
<name>A0A9D4JQ74_DREPO</name>
<evidence type="ECO:0000313" key="2">
    <source>
        <dbReference type="Proteomes" id="UP000828390"/>
    </source>
</evidence>
<keyword evidence="2" id="KW-1185">Reference proteome</keyword>
<protein>
    <submittedName>
        <fullName evidence="1">Uncharacterized protein</fullName>
    </submittedName>
</protein>
<sequence>MTSQAGNVYVPFTLASIRSALYGSTSVNINVKFATSPIFTDVGPDRDMSGCDVGEG</sequence>
<proteinExistence type="predicted"/>
<organism evidence="1 2">
    <name type="scientific">Dreissena polymorpha</name>
    <name type="common">Zebra mussel</name>
    <name type="synonym">Mytilus polymorpha</name>
    <dbReference type="NCBI Taxonomy" id="45954"/>
    <lineage>
        <taxon>Eukaryota</taxon>
        <taxon>Metazoa</taxon>
        <taxon>Spiralia</taxon>
        <taxon>Lophotrochozoa</taxon>
        <taxon>Mollusca</taxon>
        <taxon>Bivalvia</taxon>
        <taxon>Autobranchia</taxon>
        <taxon>Heteroconchia</taxon>
        <taxon>Euheterodonta</taxon>
        <taxon>Imparidentia</taxon>
        <taxon>Neoheterodontei</taxon>
        <taxon>Myida</taxon>
        <taxon>Dreissenoidea</taxon>
        <taxon>Dreissenidae</taxon>
        <taxon>Dreissena</taxon>
    </lineage>
</organism>
<dbReference type="Proteomes" id="UP000828390">
    <property type="component" value="Unassembled WGS sequence"/>
</dbReference>
<gene>
    <name evidence="1" type="ORF">DPMN_122087</name>
</gene>
<reference evidence="1" key="2">
    <citation type="submission" date="2020-11" db="EMBL/GenBank/DDBJ databases">
        <authorList>
            <person name="McCartney M.A."/>
            <person name="Auch B."/>
            <person name="Kono T."/>
            <person name="Mallez S."/>
            <person name="Becker A."/>
            <person name="Gohl D.M."/>
            <person name="Silverstein K.A.T."/>
            <person name="Koren S."/>
            <person name="Bechman K.B."/>
            <person name="Herman A."/>
            <person name="Abrahante J.E."/>
            <person name="Garbe J."/>
        </authorList>
    </citation>
    <scope>NUCLEOTIDE SEQUENCE</scope>
    <source>
        <strain evidence="1">Duluth1</strain>
        <tissue evidence="1">Whole animal</tissue>
    </source>
</reference>
<reference evidence="1" key="1">
    <citation type="journal article" date="2019" name="bioRxiv">
        <title>The Genome of the Zebra Mussel, Dreissena polymorpha: A Resource for Invasive Species Research.</title>
        <authorList>
            <person name="McCartney M.A."/>
            <person name="Auch B."/>
            <person name="Kono T."/>
            <person name="Mallez S."/>
            <person name="Zhang Y."/>
            <person name="Obille A."/>
            <person name="Becker A."/>
            <person name="Abrahante J.E."/>
            <person name="Garbe J."/>
            <person name="Badalamenti J.P."/>
            <person name="Herman A."/>
            <person name="Mangelson H."/>
            <person name="Liachko I."/>
            <person name="Sullivan S."/>
            <person name="Sone E.D."/>
            <person name="Koren S."/>
            <person name="Silverstein K.A.T."/>
            <person name="Beckman K.B."/>
            <person name="Gohl D.M."/>
        </authorList>
    </citation>
    <scope>NUCLEOTIDE SEQUENCE</scope>
    <source>
        <strain evidence="1">Duluth1</strain>
        <tissue evidence="1">Whole animal</tissue>
    </source>
</reference>
<dbReference type="EMBL" id="JAIWYP010000005">
    <property type="protein sequence ID" value="KAH3820341.1"/>
    <property type="molecule type" value="Genomic_DNA"/>
</dbReference>